<dbReference type="AlphaFoldDB" id="A0A419SJW7"/>
<proteinExistence type="predicted"/>
<evidence type="ECO:0000313" key="3">
    <source>
        <dbReference type="Proteomes" id="UP000284219"/>
    </source>
</evidence>
<reference evidence="2 3" key="1">
    <citation type="submission" date="2016-08" db="EMBL/GenBank/DDBJ databases">
        <title>Novel Firmicute Genomes.</title>
        <authorList>
            <person name="Poppleton D.I."/>
            <person name="Gribaldo S."/>
        </authorList>
    </citation>
    <scope>NUCLEOTIDE SEQUENCE [LARGE SCALE GENOMIC DNA]</scope>
    <source>
        <strain evidence="2 3">RAOx-1</strain>
    </source>
</reference>
<evidence type="ECO:0000313" key="2">
    <source>
        <dbReference type="EMBL" id="RKD24331.1"/>
    </source>
</evidence>
<dbReference type="InterPro" id="IPR037135">
    <property type="entry name" value="DUF1653-like_dom_sf"/>
</dbReference>
<organism evidence="2 3">
    <name type="scientific">Ammoniphilus oxalaticus</name>
    <dbReference type="NCBI Taxonomy" id="66863"/>
    <lineage>
        <taxon>Bacteria</taxon>
        <taxon>Bacillati</taxon>
        <taxon>Bacillota</taxon>
        <taxon>Bacilli</taxon>
        <taxon>Bacillales</taxon>
        <taxon>Paenibacillaceae</taxon>
        <taxon>Aneurinibacillus group</taxon>
        <taxon>Ammoniphilus</taxon>
    </lineage>
</organism>
<name>A0A419SJW7_9BACL</name>
<keyword evidence="3" id="KW-1185">Reference proteome</keyword>
<dbReference type="OrthoDB" id="371169at2"/>
<dbReference type="Proteomes" id="UP000284219">
    <property type="component" value="Unassembled WGS sequence"/>
</dbReference>
<dbReference type="Gene3D" id="2.30.30.320">
    <property type="entry name" value="DUF1653-like domain"/>
    <property type="match status" value="1"/>
</dbReference>
<dbReference type="Pfam" id="PF07866">
    <property type="entry name" value="DUF1653"/>
    <property type="match status" value="1"/>
</dbReference>
<gene>
    <name evidence="2" type="ORF">BEP19_08005</name>
</gene>
<dbReference type="EMBL" id="MCHY01000008">
    <property type="protein sequence ID" value="RKD24331.1"/>
    <property type="molecule type" value="Genomic_DNA"/>
</dbReference>
<protein>
    <recommendedName>
        <fullName evidence="1">DUF1653 domain-containing protein</fullName>
    </recommendedName>
</protein>
<comment type="caution">
    <text evidence="2">The sequence shown here is derived from an EMBL/GenBank/DDBJ whole genome shotgun (WGS) entry which is preliminary data.</text>
</comment>
<sequence length="80" mass="9123">MVNSIEKPEAGDVFQSYKGNLYMIVGRAIHTETTEEMVIYKSDGEVVFVRPLSMFIGSVELDGKKVPRYRKVWDRSGHSL</sequence>
<evidence type="ECO:0000259" key="1">
    <source>
        <dbReference type="Pfam" id="PF07866"/>
    </source>
</evidence>
<feature type="domain" description="DUF1653" evidence="1">
    <location>
        <begin position="14"/>
        <end position="70"/>
    </location>
</feature>
<dbReference type="RefSeq" id="WP_120189625.1">
    <property type="nucleotide sequence ID" value="NZ_MCHY01000008.1"/>
</dbReference>
<dbReference type="InterPro" id="IPR023387">
    <property type="entry name" value="DUF1653-like_dom"/>
</dbReference>
<accession>A0A419SJW7</accession>